<evidence type="ECO:0000256" key="1">
    <source>
        <dbReference type="PROSITE-ProRule" id="PRU00339"/>
    </source>
</evidence>
<dbReference type="CDD" id="cd18809">
    <property type="entry name" value="SF1_C_RecD"/>
    <property type="match status" value="1"/>
</dbReference>
<dbReference type="InterPro" id="IPR051055">
    <property type="entry name" value="PIF1_helicase"/>
</dbReference>
<dbReference type="InterPro" id="IPR011990">
    <property type="entry name" value="TPR-like_helical_dom_sf"/>
</dbReference>
<keyword evidence="1" id="KW-0802">TPR repeat</keyword>
<dbReference type="EMBL" id="JAPZVM010000008">
    <property type="protein sequence ID" value="MCZ8372990.1"/>
    <property type="molecule type" value="Genomic_DNA"/>
</dbReference>
<dbReference type="Proteomes" id="UP001141933">
    <property type="component" value="Unassembled WGS sequence"/>
</dbReference>
<protein>
    <submittedName>
        <fullName evidence="4">AAA family ATPase</fullName>
    </submittedName>
</protein>
<evidence type="ECO:0000313" key="5">
    <source>
        <dbReference type="Proteomes" id="UP001141933"/>
    </source>
</evidence>
<sequence>MAHQTIDTNNAEFQDALKLIQYTHQSVFLTGKAGTGKSTFLKYVCQHTKKKHIVLAPTGIAAINAGGSTLHSFFKLPFYPLLPDDPNFSLKGGKLHSFLKYPAEHRKLIKNIELVIIDEISMVRADIIDFIDKVLRVYSQNMREPFGGKQLLLVGDVYQLEPVVKNDEREIINRFYPNPYFFSARIFQEMELVSIELTKVYRQTDKVFVNVLDHIRTNTAGAADLQLLNTRYNVPLKQKENDLYITLATRRDTVDYINEQKLAGLPGESTVLKGEIHGEFPENSLPTLMELEVKPGAQIIFIKNDQEKRWVNGTIGTISGISDDGILYVITEEGKEFDVRKESWSNIRYRYNEEEKKIEEEELGTFTQYPVRLAWAITVHKSQGLTFSNVIIDFSGGVFAGGQTYVALSRCTSLEGICLKREITRGDIFVRPEIVSFAKQFNNKQAIDRAMKQAQADIQYTSAVKSFDKGDFPEFLNQFFKAIHSRYDIEKPLIQRFIRKKLNIINKLKEENRLLKEQMNQQKKNLEKYAHEYYLMGNECITKAHDVRAALANYDKAIELYPEYTDAWVRKGVTYFDDNRMAEAEECLNQAVKLRPMDFKAVYNRGKLRLHTGDTEGALTDLDKATTLKPQHAGAHDCFADALDKAGKESEAALHYRIAEELRKRKASRSDNPA</sequence>
<dbReference type="Gene3D" id="1.25.40.10">
    <property type="entry name" value="Tetratricopeptide repeat domain"/>
    <property type="match status" value="1"/>
</dbReference>
<keyword evidence="2" id="KW-0175">Coiled coil</keyword>
<gene>
    <name evidence="4" type="ORF">O6P32_09780</name>
</gene>
<dbReference type="PANTHER" id="PTHR47642">
    <property type="entry name" value="ATP-DEPENDENT DNA HELICASE"/>
    <property type="match status" value="1"/>
</dbReference>
<dbReference type="InterPro" id="IPR010285">
    <property type="entry name" value="DNA_helicase_pif1-like_DEAD"/>
</dbReference>
<comment type="caution">
    <text evidence="4">The sequence shown here is derived from an EMBL/GenBank/DDBJ whole genome shotgun (WGS) entry which is preliminary data.</text>
</comment>
<evidence type="ECO:0000256" key="2">
    <source>
        <dbReference type="SAM" id="Coils"/>
    </source>
</evidence>
<reference evidence="4" key="1">
    <citation type="submission" date="2022-12" db="EMBL/GenBank/DDBJ databases">
        <title>Phocaeicola acetigenes sp. nov., isolated feces from a healthy human.</title>
        <authorList>
            <person name="Do H."/>
            <person name="Ha Y.B."/>
            <person name="Kim J.-S."/>
            <person name="Suh M.K."/>
            <person name="Kim H.S."/>
            <person name="Lee J.-S."/>
        </authorList>
    </citation>
    <scope>NUCLEOTIDE SEQUENCE</scope>
    <source>
        <strain evidence="4">KGMB11183</strain>
    </source>
</reference>
<dbReference type="SMART" id="SM00028">
    <property type="entry name" value="TPR"/>
    <property type="match status" value="4"/>
</dbReference>
<dbReference type="SMART" id="SM00382">
    <property type="entry name" value="AAA"/>
    <property type="match status" value="1"/>
</dbReference>
<feature type="repeat" description="TPR" evidence="1">
    <location>
        <begin position="599"/>
        <end position="632"/>
    </location>
</feature>
<dbReference type="InterPro" id="IPR019734">
    <property type="entry name" value="TPR_rpt"/>
</dbReference>
<dbReference type="InterPro" id="IPR003593">
    <property type="entry name" value="AAA+_ATPase"/>
</dbReference>
<feature type="domain" description="AAA+ ATPase" evidence="3">
    <location>
        <begin position="23"/>
        <end position="333"/>
    </location>
</feature>
<organism evidence="4 5">
    <name type="scientific">Phocaeicola acetigenes</name>
    <dbReference type="NCBI Taxonomy" id="3016083"/>
    <lineage>
        <taxon>Bacteria</taxon>
        <taxon>Pseudomonadati</taxon>
        <taxon>Bacteroidota</taxon>
        <taxon>Bacteroidia</taxon>
        <taxon>Bacteroidales</taxon>
        <taxon>Bacteroidaceae</taxon>
        <taxon>Phocaeicola</taxon>
    </lineage>
</organism>
<evidence type="ECO:0000259" key="3">
    <source>
        <dbReference type="SMART" id="SM00382"/>
    </source>
</evidence>
<feature type="coiled-coil region" evidence="2">
    <location>
        <begin position="498"/>
        <end position="532"/>
    </location>
</feature>
<dbReference type="Gene3D" id="3.40.50.300">
    <property type="entry name" value="P-loop containing nucleotide triphosphate hydrolases"/>
    <property type="match status" value="2"/>
</dbReference>
<dbReference type="SUPFAM" id="SSF52540">
    <property type="entry name" value="P-loop containing nucleoside triphosphate hydrolases"/>
    <property type="match status" value="2"/>
</dbReference>
<proteinExistence type="predicted"/>
<keyword evidence="5" id="KW-1185">Reference proteome</keyword>
<dbReference type="InterPro" id="IPR027417">
    <property type="entry name" value="P-loop_NTPase"/>
</dbReference>
<dbReference type="SUPFAM" id="SSF48452">
    <property type="entry name" value="TPR-like"/>
    <property type="match status" value="1"/>
</dbReference>
<name>A0ABT4PIV1_9BACT</name>
<evidence type="ECO:0000313" key="4">
    <source>
        <dbReference type="EMBL" id="MCZ8372990.1"/>
    </source>
</evidence>
<feature type="repeat" description="TPR" evidence="1">
    <location>
        <begin position="565"/>
        <end position="598"/>
    </location>
</feature>
<dbReference type="Pfam" id="PF05970">
    <property type="entry name" value="PIF1"/>
    <property type="match status" value="1"/>
</dbReference>
<dbReference type="PROSITE" id="PS50005">
    <property type="entry name" value="TPR"/>
    <property type="match status" value="2"/>
</dbReference>
<dbReference type="RefSeq" id="WP_269878292.1">
    <property type="nucleotide sequence ID" value="NZ_JAPZVM010000008.1"/>
</dbReference>
<accession>A0ABT4PIV1</accession>
<dbReference type="Pfam" id="PF14559">
    <property type="entry name" value="TPR_19"/>
    <property type="match status" value="1"/>
</dbReference>